<sequence length="187" mass="21595">MANTPRGLFVSLFNNLKNSLKFRKSVLKSSTSLIGEDPFGNKYFEIPADPSRGKRRPVRWYTALNTPEVPTMQKPQTDGFDSELPAEWESWLRNRRDAAPTNEEVLRSLQMSEMKKINAAKLEEERVAQLKLEGISDAGAEPVPQDHERPFYPKRSDYELIPGEGEESKRGDRWKDFQNPYYKKDNS</sequence>
<dbReference type="PANTHER" id="PTHR32470:SF2">
    <property type="entry name" value="NADH DEHYDROGENASE [UBIQUINONE] 1 ALPHA SUBCOMPLEX ASSEMBLY FACTOR 2"/>
    <property type="match status" value="1"/>
</dbReference>
<gene>
    <name evidence="3" type="primary">MIMIT</name>
</gene>
<dbReference type="Pfam" id="PF05071">
    <property type="entry name" value="NDUFA12"/>
    <property type="match status" value="1"/>
</dbReference>
<feature type="region of interest" description="Disordered" evidence="2">
    <location>
        <begin position="133"/>
        <end position="187"/>
    </location>
</feature>
<evidence type="ECO:0000256" key="2">
    <source>
        <dbReference type="SAM" id="MobiDB-lite"/>
    </source>
</evidence>
<protein>
    <submittedName>
        <fullName evidence="3">Mimitin, mitochondrial</fullName>
    </submittedName>
</protein>
<reference evidence="3" key="1">
    <citation type="submission" date="2009-03" db="EMBL/GenBank/DDBJ databases">
        <title>Caligus clemensi ESTs and full-length cDNAs.</title>
        <authorList>
            <person name="Yasuike M."/>
            <person name="von Schalburg K."/>
            <person name="Cooper G."/>
            <person name="Leong J."/>
            <person name="Jones S.R.M."/>
            <person name="Koop B.F."/>
        </authorList>
    </citation>
    <scope>NUCLEOTIDE SEQUENCE</scope>
    <source>
        <tissue evidence="3">Whole</tissue>
    </source>
</reference>
<dbReference type="GO" id="GO:0032981">
    <property type="term" value="P:mitochondrial respiratory chain complex I assembly"/>
    <property type="evidence" value="ECO:0007669"/>
    <property type="project" value="TreeGrafter"/>
</dbReference>
<dbReference type="AlphaFoldDB" id="C1C1P3"/>
<accession>C1C1P3</accession>
<name>C1C1P3_CALCM</name>
<dbReference type="InterPro" id="IPR052618">
    <property type="entry name" value="ComplexI_NDUFA12"/>
</dbReference>
<feature type="compositionally biased region" description="Basic and acidic residues" evidence="2">
    <location>
        <begin position="144"/>
        <end position="158"/>
    </location>
</feature>
<dbReference type="EMBL" id="BT080772">
    <property type="protein sequence ID" value="ACO15196.1"/>
    <property type="molecule type" value="mRNA"/>
</dbReference>
<dbReference type="GO" id="GO:0005739">
    <property type="term" value="C:mitochondrion"/>
    <property type="evidence" value="ECO:0007669"/>
    <property type="project" value="TreeGrafter"/>
</dbReference>
<feature type="compositionally biased region" description="Basic and acidic residues" evidence="2">
    <location>
        <begin position="166"/>
        <end position="187"/>
    </location>
</feature>
<dbReference type="InterPro" id="IPR007763">
    <property type="entry name" value="NDUFA12"/>
</dbReference>
<dbReference type="PANTHER" id="PTHR32470">
    <property type="entry name" value="ADH DEHYDROGENASE [UBIQUINONE] 1 ALPHA SUBCOMPLEX ASSEMBLY FACTOR 2"/>
    <property type="match status" value="1"/>
</dbReference>
<organism evidence="3">
    <name type="scientific">Caligus clemensi</name>
    <name type="common">Sea louse</name>
    <dbReference type="NCBI Taxonomy" id="344056"/>
    <lineage>
        <taxon>Eukaryota</taxon>
        <taxon>Metazoa</taxon>
        <taxon>Ecdysozoa</taxon>
        <taxon>Arthropoda</taxon>
        <taxon>Crustacea</taxon>
        <taxon>Multicrustacea</taxon>
        <taxon>Hexanauplia</taxon>
        <taxon>Copepoda</taxon>
        <taxon>Siphonostomatoida</taxon>
        <taxon>Caligidae</taxon>
        <taxon>Caligus</taxon>
    </lineage>
</organism>
<evidence type="ECO:0000256" key="1">
    <source>
        <dbReference type="ARBA" id="ARBA00007355"/>
    </source>
</evidence>
<comment type="similarity">
    <text evidence="1">Belongs to the complex I NDUFA12 subunit family.</text>
</comment>
<dbReference type="GO" id="GO:0045271">
    <property type="term" value="C:respiratory chain complex I"/>
    <property type="evidence" value="ECO:0007669"/>
    <property type="project" value="InterPro"/>
</dbReference>
<proteinExistence type="evidence at transcript level"/>
<evidence type="ECO:0000313" key="3">
    <source>
        <dbReference type="EMBL" id="ACO15196.1"/>
    </source>
</evidence>